<sequence>MDKIQIDINDVFNYYLDEISKKDKKIIMLISENKALAKKIQERENKNKPTK</sequence>
<organism evidence="1 2">
    <name type="scientific">Lactobacillus phage 521B</name>
    <dbReference type="NCBI Taxonomy" id="2510942"/>
    <lineage>
        <taxon>Viruses</taxon>
        <taxon>Duplodnaviria</taxon>
        <taxon>Heunggongvirae</taxon>
        <taxon>Uroviricota</taxon>
        <taxon>Caudoviricetes</taxon>
        <taxon>Herelleviridae</taxon>
        <taxon>Tybeckvirus</taxon>
        <taxon>Tybeckvirus tv521B</taxon>
    </lineage>
</organism>
<dbReference type="Proteomes" id="UP000308874">
    <property type="component" value="Segment"/>
</dbReference>
<name>A0A4Y5FEJ4_9CAUD</name>
<protein>
    <submittedName>
        <fullName evidence="1">Uncharacterized protein</fullName>
    </submittedName>
</protein>
<keyword evidence="2" id="KW-1185">Reference proteome</keyword>
<reference evidence="1 2" key="1">
    <citation type="submission" date="2019-02" db="EMBL/GenBank/DDBJ databases">
        <title>Isolation of virulent Lactobacillus brevis phages.</title>
        <authorList>
            <person name="Feyereisen M."/>
            <person name="Mahony J."/>
            <person name="O'Sullivan T."/>
            <person name="van Sinderen D."/>
        </authorList>
    </citation>
    <scope>NUCLEOTIDE SEQUENCE [LARGE SCALE GENOMIC DNA]</scope>
</reference>
<evidence type="ECO:0000313" key="2">
    <source>
        <dbReference type="Proteomes" id="UP000308874"/>
    </source>
</evidence>
<evidence type="ECO:0000313" key="1">
    <source>
        <dbReference type="EMBL" id="QBJ03489.1"/>
    </source>
</evidence>
<dbReference type="EMBL" id="MK504443">
    <property type="protein sequence ID" value="QBJ03489.1"/>
    <property type="molecule type" value="Genomic_DNA"/>
</dbReference>
<accession>A0A4Y5FEJ4</accession>
<gene>
    <name evidence="1" type="ORF">B521_0139</name>
</gene>
<proteinExistence type="predicted"/>